<dbReference type="Proteomes" id="UP000222564">
    <property type="component" value="Unassembled WGS sequence"/>
</dbReference>
<organism evidence="1 2">
    <name type="scientific">Desulforamulus profundi</name>
    <dbReference type="NCBI Taxonomy" id="1383067"/>
    <lineage>
        <taxon>Bacteria</taxon>
        <taxon>Bacillati</taxon>
        <taxon>Bacillota</taxon>
        <taxon>Clostridia</taxon>
        <taxon>Eubacteriales</taxon>
        <taxon>Peptococcaceae</taxon>
        <taxon>Desulforamulus</taxon>
    </lineage>
</organism>
<protein>
    <submittedName>
        <fullName evidence="1">Uncharacterized protein</fullName>
    </submittedName>
</protein>
<evidence type="ECO:0000313" key="1">
    <source>
        <dbReference type="EMBL" id="PHJ39847.1"/>
    </source>
</evidence>
<sequence length="53" mass="5744">MSDKEKSGLGGLVGLFKKPKKGCCDMESVEVEEHLASKGVPLLRINLSSRGRQ</sequence>
<evidence type="ECO:0000313" key="2">
    <source>
        <dbReference type="Proteomes" id="UP000222564"/>
    </source>
</evidence>
<accession>A0A2C6MBP2</accession>
<reference evidence="1 2" key="1">
    <citation type="submission" date="2013-09" db="EMBL/GenBank/DDBJ databases">
        <title>Biodegradation of hydrocarbons in the deep terrestrial subsurface : characterization of a microbial consortium composed of two Desulfotomaculum species originating from a deep geological formation.</title>
        <authorList>
            <person name="Aullo T."/>
            <person name="Berlendis S."/>
            <person name="Lascourreges J.-F."/>
            <person name="Dessort D."/>
            <person name="Saint-Laurent S."/>
            <person name="Schraauwers B."/>
            <person name="Mas J."/>
            <person name="Magot M."/>
            <person name="Ranchou-Peyruse A."/>
        </authorList>
    </citation>
    <scope>NUCLEOTIDE SEQUENCE [LARGE SCALE GENOMIC DNA]</scope>
    <source>
        <strain evidence="1 2">Bs107</strain>
    </source>
</reference>
<keyword evidence="2" id="KW-1185">Reference proteome</keyword>
<dbReference type="AlphaFoldDB" id="A0A2C6MBP2"/>
<dbReference type="RefSeq" id="WP_180260918.1">
    <property type="nucleotide sequence ID" value="NZ_AWQQ01000007.1"/>
</dbReference>
<comment type="caution">
    <text evidence="1">The sequence shown here is derived from an EMBL/GenBank/DDBJ whole genome shotgun (WGS) entry which is preliminary data.</text>
</comment>
<gene>
    <name evidence="1" type="ORF">P378_01210</name>
</gene>
<name>A0A2C6MBP2_9FIRM</name>
<dbReference type="EMBL" id="AWQQ01000007">
    <property type="protein sequence ID" value="PHJ39847.1"/>
    <property type="molecule type" value="Genomic_DNA"/>
</dbReference>
<proteinExistence type="predicted"/>